<dbReference type="AlphaFoldDB" id="A0A198UMT4"/>
<accession>A0A198UMT4</accession>
<dbReference type="GO" id="GO:0009055">
    <property type="term" value="F:electron transfer activity"/>
    <property type="evidence" value="ECO:0007669"/>
    <property type="project" value="InterPro"/>
</dbReference>
<evidence type="ECO:0000256" key="6">
    <source>
        <dbReference type="PROSITE-ProRule" id="PRU00433"/>
    </source>
</evidence>
<dbReference type="Gene3D" id="1.10.760.10">
    <property type="entry name" value="Cytochrome c-like domain"/>
    <property type="match status" value="1"/>
</dbReference>
<keyword evidence="1" id="KW-0813">Transport</keyword>
<dbReference type="eggNOG" id="COG3245">
    <property type="taxonomic scope" value="Bacteria"/>
</dbReference>
<dbReference type="Proteomes" id="UP000078228">
    <property type="component" value="Unassembled WGS sequence"/>
</dbReference>
<keyword evidence="2 6" id="KW-0349">Heme</keyword>
<feature type="signal peptide" evidence="7">
    <location>
        <begin position="1"/>
        <end position="21"/>
    </location>
</feature>
<keyword evidence="7" id="KW-0732">Signal</keyword>
<evidence type="ECO:0000256" key="2">
    <source>
        <dbReference type="ARBA" id="ARBA00022617"/>
    </source>
</evidence>
<sequence>MKMLIWSLMVLGLVVVSNAYADVEKIYAQSCATCHDSGTFNAPKKGDVATWHRLNQQKGQEALIKSTRQGMPQMPAMGLCQNCTDKDFAELIEYMSK</sequence>
<dbReference type="PANTHER" id="PTHR40942:SF2">
    <property type="entry name" value="CYTOCHROME-RELATED"/>
    <property type="match status" value="1"/>
</dbReference>
<comment type="caution">
    <text evidence="9">The sequence shown here is derived from an EMBL/GenBank/DDBJ whole genome shotgun (WGS) entry which is preliminary data.</text>
</comment>
<dbReference type="GO" id="GO:0005506">
    <property type="term" value="F:iron ion binding"/>
    <property type="evidence" value="ECO:0007669"/>
    <property type="project" value="InterPro"/>
</dbReference>
<keyword evidence="10" id="KW-1185">Reference proteome</keyword>
<evidence type="ECO:0000313" key="9">
    <source>
        <dbReference type="EMBL" id="OAU97599.1"/>
    </source>
</evidence>
<dbReference type="OrthoDB" id="9814708at2"/>
<evidence type="ECO:0000256" key="1">
    <source>
        <dbReference type="ARBA" id="ARBA00022448"/>
    </source>
</evidence>
<protein>
    <submittedName>
        <fullName evidence="9">Cytochrome c-type protein</fullName>
    </submittedName>
</protein>
<gene>
    <name evidence="9" type="ORF">AO384_0635</name>
</gene>
<evidence type="ECO:0000256" key="3">
    <source>
        <dbReference type="ARBA" id="ARBA00022723"/>
    </source>
</evidence>
<dbReference type="PANTHER" id="PTHR40942">
    <property type="match status" value="1"/>
</dbReference>
<dbReference type="InterPro" id="IPR036909">
    <property type="entry name" value="Cyt_c-like_dom_sf"/>
</dbReference>
<dbReference type="InterPro" id="IPR002323">
    <property type="entry name" value="Cyt_CIE"/>
</dbReference>
<evidence type="ECO:0000256" key="5">
    <source>
        <dbReference type="ARBA" id="ARBA00023004"/>
    </source>
</evidence>
<dbReference type="GO" id="GO:0020037">
    <property type="term" value="F:heme binding"/>
    <property type="evidence" value="ECO:0007669"/>
    <property type="project" value="InterPro"/>
</dbReference>
<evidence type="ECO:0000256" key="7">
    <source>
        <dbReference type="SAM" id="SignalP"/>
    </source>
</evidence>
<dbReference type="PROSITE" id="PS51007">
    <property type="entry name" value="CYTC"/>
    <property type="match status" value="1"/>
</dbReference>
<proteinExistence type="predicted"/>
<evidence type="ECO:0000259" key="8">
    <source>
        <dbReference type="PROSITE" id="PS51007"/>
    </source>
</evidence>
<keyword evidence="5 6" id="KW-0408">Iron</keyword>
<dbReference type="EMBL" id="LXHC01000006">
    <property type="protein sequence ID" value="OAU97599.1"/>
    <property type="molecule type" value="Genomic_DNA"/>
</dbReference>
<dbReference type="Pfam" id="PF13442">
    <property type="entry name" value="Cytochrome_CBB3"/>
    <property type="match status" value="1"/>
</dbReference>
<evidence type="ECO:0000313" key="10">
    <source>
        <dbReference type="Proteomes" id="UP000078228"/>
    </source>
</evidence>
<dbReference type="PATRIC" id="fig|480.237.peg.291"/>
<feature type="chain" id="PRO_5008279795" evidence="7">
    <location>
        <begin position="22"/>
        <end position="97"/>
    </location>
</feature>
<organism evidence="9 10">
    <name type="scientific">Moraxella catarrhalis</name>
    <name type="common">Branhamella catarrhalis</name>
    <dbReference type="NCBI Taxonomy" id="480"/>
    <lineage>
        <taxon>Bacteria</taxon>
        <taxon>Pseudomonadati</taxon>
        <taxon>Pseudomonadota</taxon>
        <taxon>Gammaproteobacteria</taxon>
        <taxon>Moraxellales</taxon>
        <taxon>Moraxellaceae</taxon>
        <taxon>Moraxella</taxon>
    </lineage>
</organism>
<keyword evidence="3 6" id="KW-0479">Metal-binding</keyword>
<evidence type="ECO:0000256" key="4">
    <source>
        <dbReference type="ARBA" id="ARBA00022982"/>
    </source>
</evidence>
<dbReference type="SUPFAM" id="SSF46626">
    <property type="entry name" value="Cytochrome c"/>
    <property type="match status" value="1"/>
</dbReference>
<reference evidence="9 10" key="1">
    <citation type="journal article" date="2016" name="Genome Biol. Evol.">
        <title>Comparative Genomic Analyses of the Moraxella catarrhalis Serosensitive and Seroresistant Lineages Demonstrate Their Independent Evolution.</title>
        <authorList>
            <person name="Earl J.P."/>
            <person name="de Vries S.P."/>
            <person name="Ahmed A."/>
            <person name="Powell E."/>
            <person name="Schultz M.P."/>
            <person name="Hermans P.W."/>
            <person name="Hill D.J."/>
            <person name="Zhou Z."/>
            <person name="Constantinidou C.I."/>
            <person name="Hu F.Z."/>
            <person name="Bootsma H.J."/>
            <person name="Ehrlich G.D."/>
        </authorList>
    </citation>
    <scope>NUCLEOTIDE SEQUENCE [LARGE SCALE GENOMIC DNA]</scope>
    <source>
        <strain evidence="9 10">Z7542</strain>
    </source>
</reference>
<feature type="domain" description="Cytochrome c" evidence="8">
    <location>
        <begin position="18"/>
        <end position="97"/>
    </location>
</feature>
<keyword evidence="4" id="KW-0249">Electron transport</keyword>
<name>A0A198UMT4_MORCA</name>
<dbReference type="RefSeq" id="WP_064610876.1">
    <property type="nucleotide sequence ID" value="NZ_LXHB01000061.1"/>
</dbReference>
<dbReference type="PRINTS" id="PR00607">
    <property type="entry name" value="CYTCHROMECIE"/>
</dbReference>
<dbReference type="InterPro" id="IPR009056">
    <property type="entry name" value="Cyt_c-like_dom"/>
</dbReference>